<evidence type="ECO:0000256" key="4">
    <source>
        <dbReference type="ARBA" id="ARBA00012045"/>
    </source>
</evidence>
<dbReference type="GO" id="GO:0035485">
    <property type="term" value="F:adenine/guanine mispair binding"/>
    <property type="evidence" value="ECO:0007669"/>
    <property type="project" value="TreeGrafter"/>
</dbReference>
<evidence type="ECO:0000313" key="15">
    <source>
        <dbReference type="EMBL" id="CAB5018469.1"/>
    </source>
</evidence>
<accession>A0A6J7QPD4</accession>
<protein>
    <recommendedName>
        <fullName evidence="5">Adenine DNA glycosylase</fullName>
        <ecNumber evidence="4">3.2.2.31</ecNumber>
    </recommendedName>
</protein>
<dbReference type="InterPro" id="IPR011257">
    <property type="entry name" value="DNA_glycosylase"/>
</dbReference>
<dbReference type="InterPro" id="IPR004036">
    <property type="entry name" value="Endonuclease-III-like_CS2"/>
</dbReference>
<evidence type="ECO:0000256" key="13">
    <source>
        <dbReference type="ARBA" id="ARBA00023295"/>
    </source>
</evidence>
<dbReference type="GO" id="GO:0006298">
    <property type="term" value="P:mismatch repair"/>
    <property type="evidence" value="ECO:0007669"/>
    <property type="project" value="TreeGrafter"/>
</dbReference>
<dbReference type="Pfam" id="PF00633">
    <property type="entry name" value="HHH"/>
    <property type="match status" value="1"/>
</dbReference>
<evidence type="ECO:0000256" key="2">
    <source>
        <dbReference type="ARBA" id="ARBA00001966"/>
    </source>
</evidence>
<dbReference type="InterPro" id="IPR000445">
    <property type="entry name" value="HhH_motif"/>
</dbReference>
<evidence type="ECO:0000256" key="10">
    <source>
        <dbReference type="ARBA" id="ARBA00023004"/>
    </source>
</evidence>
<organism evidence="15">
    <name type="scientific">freshwater metagenome</name>
    <dbReference type="NCBI Taxonomy" id="449393"/>
    <lineage>
        <taxon>unclassified sequences</taxon>
        <taxon>metagenomes</taxon>
        <taxon>ecological metagenomes</taxon>
    </lineage>
</organism>
<dbReference type="EC" id="3.2.2.31" evidence="4"/>
<dbReference type="GO" id="GO:0051539">
    <property type="term" value="F:4 iron, 4 sulfur cluster binding"/>
    <property type="evidence" value="ECO:0007669"/>
    <property type="project" value="UniProtKB-KW"/>
</dbReference>
<keyword evidence="12" id="KW-0234">DNA repair</keyword>
<dbReference type="GO" id="GO:0046872">
    <property type="term" value="F:metal ion binding"/>
    <property type="evidence" value="ECO:0007669"/>
    <property type="project" value="UniProtKB-KW"/>
</dbReference>
<dbReference type="GO" id="GO:0006284">
    <property type="term" value="P:base-excision repair"/>
    <property type="evidence" value="ECO:0007669"/>
    <property type="project" value="InterPro"/>
</dbReference>
<keyword evidence="9" id="KW-0378">Hydrolase</keyword>
<comment type="similarity">
    <text evidence="3">Belongs to the Nth/MutY family.</text>
</comment>
<evidence type="ECO:0000256" key="8">
    <source>
        <dbReference type="ARBA" id="ARBA00022763"/>
    </source>
</evidence>
<keyword evidence="10" id="KW-0408">Iron</keyword>
<reference evidence="15" key="1">
    <citation type="submission" date="2020-05" db="EMBL/GenBank/DDBJ databases">
        <authorList>
            <person name="Chiriac C."/>
            <person name="Salcher M."/>
            <person name="Ghai R."/>
            <person name="Kavagutti S V."/>
        </authorList>
    </citation>
    <scope>NUCLEOTIDE SEQUENCE</scope>
</reference>
<dbReference type="InterPro" id="IPR023170">
    <property type="entry name" value="HhH_base_excis_C"/>
</dbReference>
<keyword evidence="6" id="KW-0004">4Fe-4S</keyword>
<dbReference type="CDD" id="cd00056">
    <property type="entry name" value="ENDO3c"/>
    <property type="match status" value="1"/>
</dbReference>
<dbReference type="GO" id="GO:0032357">
    <property type="term" value="F:oxidized purine DNA binding"/>
    <property type="evidence" value="ECO:0007669"/>
    <property type="project" value="TreeGrafter"/>
</dbReference>
<dbReference type="EMBL" id="CAFBPN010000029">
    <property type="protein sequence ID" value="CAB5018469.1"/>
    <property type="molecule type" value="Genomic_DNA"/>
</dbReference>
<keyword evidence="11" id="KW-0411">Iron-sulfur</keyword>
<name>A0A6J7QPD4_9ZZZZ</name>
<evidence type="ECO:0000256" key="7">
    <source>
        <dbReference type="ARBA" id="ARBA00022723"/>
    </source>
</evidence>
<evidence type="ECO:0000256" key="1">
    <source>
        <dbReference type="ARBA" id="ARBA00000843"/>
    </source>
</evidence>
<dbReference type="InterPro" id="IPR003265">
    <property type="entry name" value="HhH-GPD_domain"/>
</dbReference>
<dbReference type="Gene3D" id="1.10.1670.10">
    <property type="entry name" value="Helix-hairpin-Helix base-excision DNA repair enzymes (C-terminal)"/>
    <property type="match status" value="1"/>
</dbReference>
<gene>
    <name evidence="15" type="ORF">UFOPK4098_00715</name>
    <name evidence="16" type="ORF">UFOPK4347_00922</name>
</gene>
<evidence type="ECO:0000256" key="11">
    <source>
        <dbReference type="ARBA" id="ARBA00023014"/>
    </source>
</evidence>
<dbReference type="InterPro" id="IPR003651">
    <property type="entry name" value="Endonuclease3_FeS-loop_motif"/>
</dbReference>
<sequence length="276" mass="30354">MPWRETQDPWHVLVSEVMLQQTHVPRVLPRFERFVSLFPTPRACAAASLADMLVEWQGMGYPRRCKNLQLAAQMMVERFDGEVPNTLNELLELPGVGPYTARAVLTFAFDADVAVVDTNVARVLARISGTVLNARASQELADEWLPIGFSRDWNQVMMDFGATVCTARKAHCAECPVLAQCVWKGGANGEVDPAKASAFTSKPQAKFAGSDRQARGKLMKALTVGAVTSERLAEVMGLTDVERALRLAQALVNEGLVEYSTTGYCMPSTMQTMKQK</sequence>
<dbReference type="SMART" id="SM00525">
    <property type="entry name" value="FES"/>
    <property type="match status" value="1"/>
</dbReference>
<dbReference type="GO" id="GO:0000701">
    <property type="term" value="F:purine-specific mismatch base pair DNA N-glycosylase activity"/>
    <property type="evidence" value="ECO:0007669"/>
    <property type="project" value="UniProtKB-EC"/>
</dbReference>
<comment type="catalytic activity">
    <reaction evidence="1">
        <text>Hydrolyzes free adenine bases from 7,8-dihydro-8-oxoguanine:adenine mismatched double-stranded DNA, leaving an apurinic site.</text>
        <dbReference type="EC" id="3.2.2.31"/>
    </reaction>
</comment>
<evidence type="ECO:0000259" key="14">
    <source>
        <dbReference type="SMART" id="SM00478"/>
    </source>
</evidence>
<evidence type="ECO:0000256" key="9">
    <source>
        <dbReference type="ARBA" id="ARBA00022801"/>
    </source>
</evidence>
<dbReference type="Pfam" id="PF00730">
    <property type="entry name" value="HhH-GPD"/>
    <property type="match status" value="1"/>
</dbReference>
<comment type="cofactor">
    <cofactor evidence="2">
        <name>[4Fe-4S] cluster</name>
        <dbReference type="ChEBI" id="CHEBI:49883"/>
    </cofactor>
</comment>
<evidence type="ECO:0000313" key="16">
    <source>
        <dbReference type="EMBL" id="CAB5065373.1"/>
    </source>
</evidence>
<evidence type="ECO:0000256" key="12">
    <source>
        <dbReference type="ARBA" id="ARBA00023204"/>
    </source>
</evidence>
<proteinExistence type="inferred from homology"/>
<keyword evidence="7" id="KW-0479">Metal-binding</keyword>
<keyword evidence="13" id="KW-0326">Glycosidase</keyword>
<feature type="domain" description="HhH-GPD" evidence="14">
    <location>
        <begin position="18"/>
        <end position="163"/>
    </location>
</feature>
<evidence type="ECO:0000256" key="6">
    <source>
        <dbReference type="ARBA" id="ARBA00022485"/>
    </source>
</evidence>
<dbReference type="PANTHER" id="PTHR42944:SF1">
    <property type="entry name" value="ADENINE DNA GLYCOSYLASE"/>
    <property type="match status" value="1"/>
</dbReference>
<dbReference type="SMART" id="SM00478">
    <property type="entry name" value="ENDO3c"/>
    <property type="match status" value="1"/>
</dbReference>
<dbReference type="SUPFAM" id="SSF48150">
    <property type="entry name" value="DNA-glycosylase"/>
    <property type="match status" value="1"/>
</dbReference>
<dbReference type="PROSITE" id="PS01155">
    <property type="entry name" value="ENDONUCLEASE_III_2"/>
    <property type="match status" value="1"/>
</dbReference>
<dbReference type="PANTHER" id="PTHR42944">
    <property type="entry name" value="ADENINE DNA GLYCOSYLASE"/>
    <property type="match status" value="1"/>
</dbReference>
<keyword evidence="8" id="KW-0227">DNA damage</keyword>
<dbReference type="GO" id="GO:0034039">
    <property type="term" value="F:8-oxo-7,8-dihydroguanine DNA N-glycosylase activity"/>
    <property type="evidence" value="ECO:0007669"/>
    <property type="project" value="TreeGrafter"/>
</dbReference>
<dbReference type="InterPro" id="IPR044298">
    <property type="entry name" value="MIG/MutY"/>
</dbReference>
<dbReference type="EMBL" id="CAFBQU010000020">
    <property type="protein sequence ID" value="CAB5065373.1"/>
    <property type="molecule type" value="Genomic_DNA"/>
</dbReference>
<evidence type="ECO:0000256" key="3">
    <source>
        <dbReference type="ARBA" id="ARBA00008343"/>
    </source>
</evidence>
<dbReference type="Gene3D" id="1.10.340.30">
    <property type="entry name" value="Hypothetical protein, domain 2"/>
    <property type="match status" value="1"/>
</dbReference>
<evidence type="ECO:0000256" key="5">
    <source>
        <dbReference type="ARBA" id="ARBA00022023"/>
    </source>
</evidence>
<dbReference type="AlphaFoldDB" id="A0A6J7QPD4"/>